<evidence type="ECO:0000256" key="9">
    <source>
        <dbReference type="PROSITE-ProRule" id="PRU10141"/>
    </source>
</evidence>
<dbReference type="CDD" id="cd05580">
    <property type="entry name" value="STKc_PKA_like"/>
    <property type="match status" value="1"/>
</dbReference>
<dbReference type="FunFam" id="3.30.200.20:FF:000005">
    <property type="entry name" value="cAMP-dependent protein kinase catalytic subunit"/>
    <property type="match status" value="1"/>
</dbReference>
<reference evidence="13" key="1">
    <citation type="submission" date="2014-09" db="EMBL/GenBank/DDBJ databases">
        <title>Draft genome sequence of an oleaginous Mucoromycotina fungus Mucor ambiguus NBRC6742.</title>
        <authorList>
            <person name="Takeda I."/>
            <person name="Yamane N."/>
            <person name="Morita T."/>
            <person name="Tamano K."/>
            <person name="Machida M."/>
            <person name="Baker S."/>
            <person name="Koike H."/>
        </authorList>
    </citation>
    <scope>NUCLEOTIDE SEQUENCE</scope>
    <source>
        <strain evidence="13">NBRC 6742</strain>
    </source>
</reference>
<evidence type="ECO:0000256" key="10">
    <source>
        <dbReference type="SAM" id="MobiDB-lite"/>
    </source>
</evidence>
<feature type="binding site" evidence="9">
    <location>
        <position position="185"/>
    </location>
    <ligand>
        <name>ATP</name>
        <dbReference type="ChEBI" id="CHEBI:30616"/>
    </ligand>
</feature>
<feature type="compositionally biased region" description="Acidic residues" evidence="10">
    <location>
        <begin position="527"/>
        <end position="540"/>
    </location>
</feature>
<evidence type="ECO:0000256" key="5">
    <source>
        <dbReference type="ARBA" id="ARBA00022777"/>
    </source>
</evidence>
<dbReference type="Gene3D" id="1.10.510.10">
    <property type="entry name" value="Transferase(Phosphotransferase) domain 1"/>
    <property type="match status" value="1"/>
</dbReference>
<dbReference type="EC" id="2.7.11.11" evidence="1"/>
<keyword evidence="14" id="KW-1185">Reference proteome</keyword>
<evidence type="ECO:0000259" key="11">
    <source>
        <dbReference type="PROSITE" id="PS50011"/>
    </source>
</evidence>
<dbReference type="PROSITE" id="PS00108">
    <property type="entry name" value="PROTEIN_KINASE_ST"/>
    <property type="match status" value="1"/>
</dbReference>
<dbReference type="InterPro" id="IPR008271">
    <property type="entry name" value="Ser/Thr_kinase_AS"/>
</dbReference>
<keyword evidence="2" id="KW-0723">Serine/threonine-protein kinase</keyword>
<dbReference type="InterPro" id="IPR000719">
    <property type="entry name" value="Prot_kinase_dom"/>
</dbReference>
<dbReference type="STRING" id="91626.A0A0C9MJS4"/>
<dbReference type="InterPro" id="IPR011009">
    <property type="entry name" value="Kinase-like_dom_sf"/>
</dbReference>
<keyword evidence="4 9" id="KW-0547">Nucleotide-binding</keyword>
<dbReference type="AlphaFoldDB" id="A0A0C9MJS4"/>
<dbReference type="PROSITE" id="PS51285">
    <property type="entry name" value="AGC_KINASE_CTER"/>
    <property type="match status" value="1"/>
</dbReference>
<feature type="region of interest" description="Disordered" evidence="10">
    <location>
        <begin position="105"/>
        <end position="130"/>
    </location>
</feature>
<evidence type="ECO:0000313" key="14">
    <source>
        <dbReference type="Proteomes" id="UP000053815"/>
    </source>
</evidence>
<dbReference type="EMBL" id="DF836306">
    <property type="protein sequence ID" value="GAN02118.1"/>
    <property type="molecule type" value="Genomic_DNA"/>
</dbReference>
<comment type="catalytic activity">
    <reaction evidence="8">
        <text>L-seryl-[protein] + ATP = O-phospho-L-seryl-[protein] + ADP + H(+)</text>
        <dbReference type="Rhea" id="RHEA:17989"/>
        <dbReference type="Rhea" id="RHEA-COMP:9863"/>
        <dbReference type="Rhea" id="RHEA-COMP:11604"/>
        <dbReference type="ChEBI" id="CHEBI:15378"/>
        <dbReference type="ChEBI" id="CHEBI:29999"/>
        <dbReference type="ChEBI" id="CHEBI:30616"/>
        <dbReference type="ChEBI" id="CHEBI:83421"/>
        <dbReference type="ChEBI" id="CHEBI:456216"/>
        <dbReference type="EC" id="2.7.11.11"/>
    </reaction>
</comment>
<dbReference type="InterPro" id="IPR000961">
    <property type="entry name" value="AGC-kinase_C"/>
</dbReference>
<dbReference type="SMART" id="SM00133">
    <property type="entry name" value="S_TK_X"/>
    <property type="match status" value="1"/>
</dbReference>
<evidence type="ECO:0000313" key="13">
    <source>
        <dbReference type="EMBL" id="GAN02118.1"/>
    </source>
</evidence>
<keyword evidence="5 13" id="KW-0418">Kinase</keyword>
<evidence type="ECO:0000256" key="4">
    <source>
        <dbReference type="ARBA" id="ARBA00022741"/>
    </source>
</evidence>
<accession>A0A0C9MJS4</accession>
<feature type="domain" description="Protein kinase" evidence="11">
    <location>
        <begin position="156"/>
        <end position="410"/>
    </location>
</feature>
<evidence type="ECO:0000256" key="8">
    <source>
        <dbReference type="ARBA" id="ARBA00047454"/>
    </source>
</evidence>
<keyword evidence="6 9" id="KW-0067">ATP-binding</keyword>
<dbReference type="GO" id="GO:0005829">
    <property type="term" value="C:cytosol"/>
    <property type="evidence" value="ECO:0007669"/>
    <property type="project" value="TreeGrafter"/>
</dbReference>
<dbReference type="GO" id="GO:0005952">
    <property type="term" value="C:cAMP-dependent protein kinase complex"/>
    <property type="evidence" value="ECO:0007669"/>
    <property type="project" value="TreeGrafter"/>
</dbReference>
<evidence type="ECO:0000256" key="6">
    <source>
        <dbReference type="ARBA" id="ARBA00022840"/>
    </source>
</evidence>
<evidence type="ECO:0000256" key="7">
    <source>
        <dbReference type="ARBA" id="ARBA00047292"/>
    </source>
</evidence>
<dbReference type="Proteomes" id="UP000053815">
    <property type="component" value="Unassembled WGS sequence"/>
</dbReference>
<feature type="region of interest" description="Disordered" evidence="10">
    <location>
        <begin position="1"/>
        <end position="84"/>
    </location>
</feature>
<dbReference type="PROSITE" id="PS00107">
    <property type="entry name" value="PROTEIN_KINASE_ATP"/>
    <property type="match status" value="1"/>
</dbReference>
<evidence type="ECO:0000256" key="2">
    <source>
        <dbReference type="ARBA" id="ARBA00022527"/>
    </source>
</evidence>
<evidence type="ECO:0000256" key="1">
    <source>
        <dbReference type="ARBA" id="ARBA00012444"/>
    </source>
</evidence>
<dbReference type="PROSITE" id="PS50011">
    <property type="entry name" value="PROTEIN_KINASE_DOM"/>
    <property type="match status" value="1"/>
</dbReference>
<dbReference type="PANTHER" id="PTHR24353:SF153">
    <property type="entry name" value="CAMP-DEPENDENT PROTEIN KINASE CATALYTIC SUBUNIT 1"/>
    <property type="match status" value="1"/>
</dbReference>
<dbReference type="Pfam" id="PF00069">
    <property type="entry name" value="Pkinase"/>
    <property type="match status" value="1"/>
</dbReference>
<comment type="catalytic activity">
    <reaction evidence="7">
        <text>L-threonyl-[protein] + ATP = O-phospho-L-threonyl-[protein] + ADP + H(+)</text>
        <dbReference type="Rhea" id="RHEA:46608"/>
        <dbReference type="Rhea" id="RHEA-COMP:11060"/>
        <dbReference type="Rhea" id="RHEA-COMP:11605"/>
        <dbReference type="ChEBI" id="CHEBI:15378"/>
        <dbReference type="ChEBI" id="CHEBI:30013"/>
        <dbReference type="ChEBI" id="CHEBI:30616"/>
        <dbReference type="ChEBI" id="CHEBI:61977"/>
        <dbReference type="ChEBI" id="CHEBI:456216"/>
        <dbReference type="EC" id="2.7.11.11"/>
    </reaction>
</comment>
<dbReference type="OrthoDB" id="63267at2759"/>
<dbReference type="InterPro" id="IPR017441">
    <property type="entry name" value="Protein_kinase_ATP_BS"/>
</dbReference>
<proteinExistence type="predicted"/>
<gene>
    <name evidence="13" type="ORF">MAM1_0017c01558</name>
</gene>
<evidence type="ECO:0000259" key="12">
    <source>
        <dbReference type="PROSITE" id="PS51285"/>
    </source>
</evidence>
<keyword evidence="3" id="KW-0808">Transferase</keyword>
<dbReference type="Gene3D" id="3.30.200.20">
    <property type="entry name" value="Phosphorylase Kinase, domain 1"/>
    <property type="match status" value="1"/>
</dbReference>
<feature type="compositionally biased region" description="Low complexity" evidence="10">
    <location>
        <begin position="44"/>
        <end position="58"/>
    </location>
</feature>
<feature type="domain" description="AGC-kinase C-terminal" evidence="12">
    <location>
        <begin position="411"/>
        <end position="473"/>
    </location>
</feature>
<dbReference type="GO" id="GO:0004691">
    <property type="term" value="F:cAMP-dependent protein kinase activity"/>
    <property type="evidence" value="ECO:0007669"/>
    <property type="project" value="UniProtKB-EC"/>
</dbReference>
<dbReference type="GO" id="GO:0005524">
    <property type="term" value="F:ATP binding"/>
    <property type="evidence" value="ECO:0007669"/>
    <property type="project" value="UniProtKB-UniRule"/>
</dbReference>
<feature type="compositionally biased region" description="Basic and acidic residues" evidence="10">
    <location>
        <begin position="7"/>
        <end position="24"/>
    </location>
</feature>
<feature type="region of interest" description="Disordered" evidence="10">
    <location>
        <begin position="512"/>
        <end position="540"/>
    </location>
</feature>
<name>A0A0C9MJS4_9FUNG</name>
<feature type="compositionally biased region" description="Polar residues" evidence="10">
    <location>
        <begin position="59"/>
        <end position="81"/>
    </location>
</feature>
<organism evidence="13">
    <name type="scientific">Mucor ambiguus</name>
    <dbReference type="NCBI Taxonomy" id="91626"/>
    <lineage>
        <taxon>Eukaryota</taxon>
        <taxon>Fungi</taxon>
        <taxon>Fungi incertae sedis</taxon>
        <taxon>Mucoromycota</taxon>
        <taxon>Mucoromycotina</taxon>
        <taxon>Mucoromycetes</taxon>
        <taxon>Mucorales</taxon>
        <taxon>Mucorineae</taxon>
        <taxon>Mucoraceae</taxon>
        <taxon>Mucor</taxon>
    </lineage>
</organism>
<dbReference type="FunFam" id="1.10.510.10:FF:000005">
    <property type="entry name" value="cAMP-dependent protein kinase catalytic subunit alpha"/>
    <property type="match status" value="1"/>
</dbReference>
<dbReference type="PANTHER" id="PTHR24353">
    <property type="entry name" value="CYCLIC NUCLEOTIDE-DEPENDENT PROTEIN KINASE"/>
    <property type="match status" value="1"/>
</dbReference>
<evidence type="ECO:0000256" key="3">
    <source>
        <dbReference type="ARBA" id="ARBA00022679"/>
    </source>
</evidence>
<feature type="compositionally biased region" description="Low complexity" evidence="10">
    <location>
        <begin position="108"/>
        <end position="125"/>
    </location>
</feature>
<protein>
    <recommendedName>
        <fullName evidence="1">cAMP-dependent protein kinase</fullName>
        <ecNumber evidence="1">2.7.11.11</ecNumber>
    </recommendedName>
</protein>
<dbReference type="SUPFAM" id="SSF56112">
    <property type="entry name" value="Protein kinase-like (PK-like)"/>
    <property type="match status" value="1"/>
</dbReference>
<dbReference type="SMART" id="SM00220">
    <property type="entry name" value="S_TKc"/>
    <property type="match status" value="1"/>
</dbReference>
<sequence>MSFFNKIIDRAKHGNHNSFKEEKSPQQQAELSKGDSNRSFFGIHTPHSSTSSSHATNSMQEQPQSQLPKVQEEAGSNNNHYATGYVTPRQSQDLHQNMDIDTPEQINQQQPQPQQQQQPSEQSQEGRSALKEKYQHYDSAIMDQRKNRPKLKLDDFHLLRTLGTGSFGRVHLAQSRHNGRYYAIKVLKKTEVVRLKQVEHTNNEKHILEAVANPFLVNLWGTFQDDANLYMVMDYVPGGELFSVLRKSKRFPDHVAKFYAAEVALAIEYLHKKDVVYRDLKPENLLLDANGHIKITDFGFAKHVPDITWTLCGTPDYLAPEVIQSKGYGKAVDWWSLGILIFEMLAGYPPFYDDDHLKLYEKILQGKIRWPSYFDPNAKDLLKHLLTSDLSRRYGNLKNGADDIKNHPWFQGVDFDRVANRQIRAPYIPQIRGDGDASHFDRYPENNEQCSNVPELLEQTHNFAAPGGFLEGKVVSMANDADGKPTCEVRLDDLPDHTFFFLGTKLKYKGRASRRPEVSVSTPVATQDEEDSSALESEEEVIPMTKNSAINNGWIMGPVYVDRNLVATVKHLCKP</sequence>
<dbReference type="GO" id="GO:0005634">
    <property type="term" value="C:nucleus"/>
    <property type="evidence" value="ECO:0007669"/>
    <property type="project" value="TreeGrafter"/>
</dbReference>